<evidence type="ECO:0000256" key="4">
    <source>
        <dbReference type="ARBA" id="ARBA00022729"/>
    </source>
</evidence>
<evidence type="ECO:0000256" key="1">
    <source>
        <dbReference type="ARBA" id="ARBA00004196"/>
    </source>
</evidence>
<dbReference type="InterPro" id="IPR000914">
    <property type="entry name" value="SBP_5_dom"/>
</dbReference>
<dbReference type="GO" id="GO:1904680">
    <property type="term" value="F:peptide transmembrane transporter activity"/>
    <property type="evidence" value="ECO:0007669"/>
    <property type="project" value="TreeGrafter"/>
</dbReference>
<dbReference type="PANTHER" id="PTHR30290">
    <property type="entry name" value="PERIPLASMIC BINDING COMPONENT OF ABC TRANSPORTER"/>
    <property type="match status" value="1"/>
</dbReference>
<gene>
    <name evidence="7" type="ORF">AXE77_03325</name>
</gene>
<dbReference type="PIRSF" id="PIRSF002741">
    <property type="entry name" value="MppA"/>
    <property type="match status" value="1"/>
</dbReference>
<organism evidence="7 8">
    <name type="scientific">Gardnerella vaginalis</name>
    <dbReference type="NCBI Taxonomy" id="2702"/>
    <lineage>
        <taxon>Bacteria</taxon>
        <taxon>Bacillati</taxon>
        <taxon>Actinomycetota</taxon>
        <taxon>Actinomycetes</taxon>
        <taxon>Bifidobacteriales</taxon>
        <taxon>Bifidobacteriaceae</taxon>
        <taxon>Gardnerella</taxon>
    </lineage>
</organism>
<evidence type="ECO:0000256" key="3">
    <source>
        <dbReference type="ARBA" id="ARBA00022448"/>
    </source>
</evidence>
<dbReference type="Gene3D" id="3.10.105.10">
    <property type="entry name" value="Dipeptide-binding Protein, Domain 3"/>
    <property type="match status" value="1"/>
</dbReference>
<comment type="subcellular location">
    <subcellularLocation>
        <location evidence="1">Cell envelope</location>
    </subcellularLocation>
</comment>
<proteinExistence type="inferred from homology"/>
<dbReference type="Gene3D" id="3.40.190.10">
    <property type="entry name" value="Periplasmic binding protein-like II"/>
    <property type="match status" value="1"/>
</dbReference>
<protein>
    <submittedName>
        <fullName evidence="7">Peptide ABC transporter substrate-binding protein</fullName>
    </submittedName>
</protein>
<dbReference type="SUPFAM" id="SSF53850">
    <property type="entry name" value="Periplasmic binding protein-like II"/>
    <property type="match status" value="1"/>
</dbReference>
<comment type="similarity">
    <text evidence="2">Belongs to the bacterial solute-binding protein 5 family.</text>
</comment>
<dbReference type="AlphaFoldDB" id="A0A3E1J089"/>
<dbReference type="EMBL" id="LRTV01000006">
    <property type="protein sequence ID" value="RFD79789.1"/>
    <property type="molecule type" value="Genomic_DNA"/>
</dbReference>
<dbReference type="InterPro" id="IPR030678">
    <property type="entry name" value="Peptide/Ni-bd"/>
</dbReference>
<evidence type="ECO:0000313" key="7">
    <source>
        <dbReference type="EMBL" id="RFD79789.1"/>
    </source>
</evidence>
<evidence type="ECO:0000313" key="8">
    <source>
        <dbReference type="Proteomes" id="UP000259221"/>
    </source>
</evidence>
<dbReference type="InterPro" id="IPR039424">
    <property type="entry name" value="SBP_5"/>
</dbReference>
<feature type="transmembrane region" description="Helical" evidence="5">
    <location>
        <begin position="21"/>
        <end position="47"/>
    </location>
</feature>
<name>A0A3E1J089_GARVA</name>
<dbReference type="GO" id="GO:0042597">
    <property type="term" value="C:periplasmic space"/>
    <property type="evidence" value="ECO:0007669"/>
    <property type="project" value="UniProtKB-ARBA"/>
</dbReference>
<keyword evidence="3" id="KW-0813">Transport</keyword>
<keyword evidence="5" id="KW-0472">Membrane</keyword>
<keyword evidence="5" id="KW-0812">Transmembrane</keyword>
<accession>A0A3E1J089</accession>
<dbReference type="PANTHER" id="PTHR30290:SF10">
    <property type="entry name" value="PERIPLASMIC OLIGOPEPTIDE-BINDING PROTEIN-RELATED"/>
    <property type="match status" value="1"/>
</dbReference>
<dbReference type="GO" id="GO:0015833">
    <property type="term" value="P:peptide transport"/>
    <property type="evidence" value="ECO:0007669"/>
    <property type="project" value="TreeGrafter"/>
</dbReference>
<dbReference type="GO" id="GO:0043190">
    <property type="term" value="C:ATP-binding cassette (ABC) transporter complex"/>
    <property type="evidence" value="ECO:0007669"/>
    <property type="project" value="InterPro"/>
</dbReference>
<evidence type="ECO:0000259" key="6">
    <source>
        <dbReference type="Pfam" id="PF00496"/>
    </source>
</evidence>
<evidence type="ECO:0000256" key="2">
    <source>
        <dbReference type="ARBA" id="ARBA00005695"/>
    </source>
</evidence>
<dbReference type="Pfam" id="PF00496">
    <property type="entry name" value="SBP_bac_5"/>
    <property type="match status" value="1"/>
</dbReference>
<sequence>MSRTGKYAYNAYGASHRRASAGWIPWVVFMVVSVVMVVILWCGWQLYQGHSPIDAIARPAGNSTLTVGLRTAPETLDMRTHDSDAAQQALLDNVYETLVRRGDDNSLQPGLAKSWEISKDGLTYRFNLRQGVRFSNGDVMDSQSVLQSLKQGITQGYVGYTALTDIKTVTNPDDHTLVITLKMPNVLLLRRLAGPAGIVYDTKASVDYANNALGTGPFVVSSYRKGDSLVLTRNDKYWGTPAACASITLQYFAQDSAMAEAMEQGKIQIAVPLEGKENKRFAAIAHTNMVEGQSTRVRMIAFNSTIASIFCDKQARRAARYSMNMQTVLEADPNGGVPVSGPIDPLSPGYEDLTNMFPFDPAKARSLFRYFSAGYLGNITFLVPQGEGDVGRELSNQISSVSGFKVHLEELDQNALRQRVKEGKYDIALTSLDHTLDEGTFAEAGSQFVLQDELSQQAWSKAVHSKDIKDYEANARAYAREVSDKAAAHWLYARKSVMAVKSNVSGYTKNMIDQLLPLRDIVVK</sequence>
<keyword evidence="5" id="KW-1133">Transmembrane helix</keyword>
<dbReference type="GO" id="GO:0030313">
    <property type="term" value="C:cell envelope"/>
    <property type="evidence" value="ECO:0007669"/>
    <property type="project" value="UniProtKB-SubCell"/>
</dbReference>
<dbReference type="Proteomes" id="UP000259221">
    <property type="component" value="Unassembled WGS sequence"/>
</dbReference>
<keyword evidence="4" id="KW-0732">Signal</keyword>
<comment type="caution">
    <text evidence="7">The sequence shown here is derived from an EMBL/GenBank/DDBJ whole genome shotgun (WGS) entry which is preliminary data.</text>
</comment>
<reference evidence="7 8" key="1">
    <citation type="submission" date="2016-02" db="EMBL/GenBank/DDBJ databases">
        <authorList>
            <person name="Alioto T."/>
            <person name="Alioto T."/>
        </authorList>
    </citation>
    <scope>NUCLEOTIDE SEQUENCE [LARGE SCALE GENOMIC DNA]</scope>
    <source>
        <strain evidence="7 8">NR010</strain>
    </source>
</reference>
<dbReference type="Gene3D" id="3.90.76.10">
    <property type="entry name" value="Dipeptide-binding Protein, Domain 1"/>
    <property type="match status" value="1"/>
</dbReference>
<feature type="domain" description="Solute-binding protein family 5" evidence="6">
    <location>
        <begin position="107"/>
        <end position="431"/>
    </location>
</feature>
<evidence type="ECO:0000256" key="5">
    <source>
        <dbReference type="SAM" id="Phobius"/>
    </source>
</evidence>